<comment type="caution">
    <text evidence="1">The sequence shown here is derived from an EMBL/GenBank/DDBJ whole genome shotgun (WGS) entry which is preliminary data.</text>
</comment>
<gene>
    <name evidence="1" type="ORF">K3G42_004655</name>
</gene>
<keyword evidence="2" id="KW-1185">Reference proteome</keyword>
<dbReference type="EMBL" id="CM037614">
    <property type="protein sequence ID" value="KAH8015495.1"/>
    <property type="molecule type" value="Genomic_DNA"/>
</dbReference>
<protein>
    <submittedName>
        <fullName evidence="1">Uncharacterized protein</fullName>
    </submittedName>
</protein>
<dbReference type="Proteomes" id="UP000827872">
    <property type="component" value="Linkage Group LG01"/>
</dbReference>
<accession>A0ACB8G8P2</accession>
<evidence type="ECO:0000313" key="1">
    <source>
        <dbReference type="EMBL" id="KAH8015495.1"/>
    </source>
</evidence>
<reference evidence="1" key="1">
    <citation type="submission" date="2021-08" db="EMBL/GenBank/DDBJ databases">
        <title>The first chromosome-level gecko genome reveals the dynamic sex chromosomes of Neotropical dwarf geckos (Sphaerodactylidae: Sphaerodactylus).</title>
        <authorList>
            <person name="Pinto B.J."/>
            <person name="Keating S.E."/>
            <person name="Gamble T."/>
        </authorList>
    </citation>
    <scope>NUCLEOTIDE SEQUENCE</scope>
    <source>
        <strain evidence="1">TG3544</strain>
    </source>
</reference>
<proteinExistence type="predicted"/>
<organism evidence="1 2">
    <name type="scientific">Sphaerodactylus townsendi</name>
    <dbReference type="NCBI Taxonomy" id="933632"/>
    <lineage>
        <taxon>Eukaryota</taxon>
        <taxon>Metazoa</taxon>
        <taxon>Chordata</taxon>
        <taxon>Craniata</taxon>
        <taxon>Vertebrata</taxon>
        <taxon>Euteleostomi</taxon>
        <taxon>Lepidosauria</taxon>
        <taxon>Squamata</taxon>
        <taxon>Bifurcata</taxon>
        <taxon>Gekkota</taxon>
        <taxon>Sphaerodactylidae</taxon>
        <taxon>Sphaerodactylus</taxon>
    </lineage>
</organism>
<name>A0ACB8G8P2_9SAUR</name>
<sequence>MTSWIIQSAVANLAGTKRKELVLDAVSDAYLIKSSIYGCWPVLRDQPFYLNLLELFLETSYQTEVRPGLGCDPFLGTMDLNASRNRGKKAIC</sequence>
<evidence type="ECO:0000313" key="2">
    <source>
        <dbReference type="Proteomes" id="UP000827872"/>
    </source>
</evidence>